<proteinExistence type="predicted"/>
<dbReference type="EMBL" id="GBXM01035196">
    <property type="protein sequence ID" value="JAH73381.1"/>
    <property type="molecule type" value="Transcribed_RNA"/>
</dbReference>
<organism evidence="1">
    <name type="scientific">Anguilla anguilla</name>
    <name type="common">European freshwater eel</name>
    <name type="synonym">Muraena anguilla</name>
    <dbReference type="NCBI Taxonomy" id="7936"/>
    <lineage>
        <taxon>Eukaryota</taxon>
        <taxon>Metazoa</taxon>
        <taxon>Chordata</taxon>
        <taxon>Craniata</taxon>
        <taxon>Vertebrata</taxon>
        <taxon>Euteleostomi</taxon>
        <taxon>Actinopterygii</taxon>
        <taxon>Neopterygii</taxon>
        <taxon>Teleostei</taxon>
        <taxon>Anguilliformes</taxon>
        <taxon>Anguillidae</taxon>
        <taxon>Anguilla</taxon>
    </lineage>
</organism>
<evidence type="ECO:0000313" key="1">
    <source>
        <dbReference type="EMBL" id="JAH73381.1"/>
    </source>
</evidence>
<reference evidence="1" key="1">
    <citation type="submission" date="2014-11" db="EMBL/GenBank/DDBJ databases">
        <authorList>
            <person name="Amaro Gonzalez C."/>
        </authorList>
    </citation>
    <scope>NUCLEOTIDE SEQUENCE</scope>
</reference>
<reference evidence="1" key="2">
    <citation type="journal article" date="2015" name="Fish Shellfish Immunol.">
        <title>Early steps in the European eel (Anguilla anguilla)-Vibrio vulnificus interaction in the gills: Role of the RtxA13 toxin.</title>
        <authorList>
            <person name="Callol A."/>
            <person name="Pajuelo D."/>
            <person name="Ebbesson L."/>
            <person name="Teles M."/>
            <person name="MacKenzie S."/>
            <person name="Amaro C."/>
        </authorList>
    </citation>
    <scope>NUCLEOTIDE SEQUENCE</scope>
</reference>
<accession>A0A0E9V5W5</accession>
<name>A0A0E9V5W5_ANGAN</name>
<dbReference type="AlphaFoldDB" id="A0A0E9V5W5"/>
<sequence>MHAATGDAVPKRNVVLCRFPACVHPVFTCLTHPERRRNAFLSVTHYNACTDSYRTTCHERSVINISSRNLL</sequence>
<protein>
    <submittedName>
        <fullName evidence="1">Uncharacterized protein</fullName>
    </submittedName>
</protein>